<evidence type="ECO:0000313" key="11">
    <source>
        <dbReference type="EMBL" id="KAF2445901.1"/>
    </source>
</evidence>
<feature type="compositionally biased region" description="Low complexity" evidence="10">
    <location>
        <begin position="761"/>
        <end position="772"/>
    </location>
</feature>
<feature type="compositionally biased region" description="Low complexity" evidence="10">
    <location>
        <begin position="244"/>
        <end position="259"/>
    </location>
</feature>
<dbReference type="Pfam" id="PF04410">
    <property type="entry name" value="Gar1"/>
    <property type="match status" value="1"/>
</dbReference>
<feature type="region of interest" description="Disordered" evidence="10">
    <location>
        <begin position="784"/>
        <end position="876"/>
    </location>
</feature>
<keyword evidence="4" id="KW-0690">Ribosome biogenesis</keyword>
<feature type="region of interest" description="Disordered" evidence="10">
    <location>
        <begin position="422"/>
        <end position="502"/>
    </location>
</feature>
<accession>A0A9P4PN78</accession>
<keyword evidence="5" id="KW-0698">rRNA processing</keyword>
<feature type="region of interest" description="Disordered" evidence="10">
    <location>
        <begin position="532"/>
        <end position="772"/>
    </location>
</feature>
<feature type="compositionally biased region" description="Pro residues" evidence="10">
    <location>
        <begin position="794"/>
        <end position="809"/>
    </location>
</feature>
<evidence type="ECO:0000256" key="1">
    <source>
        <dbReference type="ARBA" id="ARBA00004123"/>
    </source>
</evidence>
<dbReference type="InterPro" id="IPR038664">
    <property type="entry name" value="Gar1/Naf1_Cbf5-bd_sf"/>
</dbReference>
<comment type="caution">
    <text evidence="11">The sequence shown here is derived from an EMBL/GenBank/DDBJ whole genome shotgun (WGS) entry which is preliminary data.</text>
</comment>
<dbReference type="AlphaFoldDB" id="A0A9P4PN78"/>
<feature type="compositionally biased region" description="Low complexity" evidence="10">
    <location>
        <begin position="92"/>
        <end position="106"/>
    </location>
</feature>
<evidence type="ECO:0000256" key="5">
    <source>
        <dbReference type="ARBA" id="ARBA00022552"/>
    </source>
</evidence>
<feature type="region of interest" description="Disordered" evidence="10">
    <location>
        <begin position="229"/>
        <end position="273"/>
    </location>
</feature>
<feature type="compositionally biased region" description="Low complexity" evidence="10">
    <location>
        <begin position="864"/>
        <end position="873"/>
    </location>
</feature>
<feature type="compositionally biased region" description="Polar residues" evidence="10">
    <location>
        <begin position="689"/>
        <end position="711"/>
    </location>
</feature>
<evidence type="ECO:0000256" key="10">
    <source>
        <dbReference type="SAM" id="MobiDB-lite"/>
    </source>
</evidence>
<feature type="region of interest" description="Disordered" evidence="10">
    <location>
        <begin position="1"/>
        <end position="199"/>
    </location>
</feature>
<feature type="compositionally biased region" description="Gly residues" evidence="10">
    <location>
        <begin position="551"/>
        <end position="565"/>
    </location>
</feature>
<dbReference type="GO" id="GO:0000493">
    <property type="term" value="P:box H/ACA snoRNP assembly"/>
    <property type="evidence" value="ECO:0007669"/>
    <property type="project" value="InterPro"/>
</dbReference>
<dbReference type="SUPFAM" id="SSF50447">
    <property type="entry name" value="Translation proteins"/>
    <property type="match status" value="1"/>
</dbReference>
<comment type="subcellular location">
    <subcellularLocation>
        <location evidence="1">Nucleus</location>
    </subcellularLocation>
</comment>
<keyword evidence="6" id="KW-0597">Phosphoprotein</keyword>
<dbReference type="InterPro" id="IPR009000">
    <property type="entry name" value="Transl_B-barrel_sf"/>
</dbReference>
<evidence type="ECO:0000256" key="4">
    <source>
        <dbReference type="ARBA" id="ARBA00022517"/>
    </source>
</evidence>
<feature type="compositionally biased region" description="Basic and acidic residues" evidence="10">
    <location>
        <begin position="581"/>
        <end position="604"/>
    </location>
</feature>
<name>A0A9P4PN78_9PLEO</name>
<dbReference type="GO" id="GO:0005732">
    <property type="term" value="C:sno(s)RNA-containing ribonucleoprotein complex"/>
    <property type="evidence" value="ECO:0007669"/>
    <property type="project" value="InterPro"/>
</dbReference>
<gene>
    <name evidence="11" type="ORF">P171DRAFT_463231</name>
</gene>
<sequence length="890" mass="94988">MADFAPPAKKARLDVDADAPGSANLDDAPGSPVDDLDDDFYENSAADNAQSAVPLQDAPLKGGLDSLGDAPPTEPVSAAGAQIPGFGLWGEPAAQQQQQQPPTQKDGGSEDGELSDEENFYSEVNPDAPVAQQQPPVGDAPQLESKLSQPGLLSLFSQPVDGAEASAAAAPIPDGEVPKTLKRKASSPPVEAPDDDDAHLVDAITAAIANEDTADAQLKDDGKAEFLEAAAANKDNKDAEWELDSQASSSSSSGSSSDDSSSDEDGEASDDGELLSPAEMAKRLMEADPDEDDPSASKTTKVRTQNEVDEAYVKPDITIKDDTKITLVGSVESIVDNVVVIKANTSGDYYVLETGSALCLANRTVIGQVSETIGRVQDPRYSVGFADAAEIETLNIAKDTPIYYVDEHSSFVYTEPLRAQKHTDASGQYDEEAKVQEFSDDEQEAEHKRNLKQQKKARTQGAEEAPFNPPTGPSAFRERSPPNPSAYTGGGLKYSDDEDEDLGMYKPLARPDRFEDIVGAGAPLEDRSHVRRGMMRGGRGGWMDRGRGFRGRGGGGRGDRGGMGGHRGDRGDRGGMGGQRGGDRGDRGGMGRGGGRGDRADRGGRSFGGSPERPTRQEEQPRRTPLPPQHDVRPNFRAQFSPAGSPPQQDVGPSPRGGKKRNKKRNRRERERERREQDRLREQERERSSQPPATANATAYASNQAQSNSGWNSAPAPVPAPAPPSSYAQPPAPPPAQAPANYYVNPGVFPQQTGTVPPPAAAAQPQANQAQAWAQWLQIAAYMQQAQAQGGQPQAPPPPPPQPQAPAPAPAYTQYAQPHHQHAQPQQAQQAQAQYGYGYQQYQQPPQPPQPQPTPPADPRLQHHNPQQQAAQPTPSIQDILRALGQSSGR</sequence>
<dbReference type="OrthoDB" id="21550at2759"/>
<keyword evidence="12" id="KW-1185">Reference proteome</keyword>
<dbReference type="GO" id="GO:0005634">
    <property type="term" value="C:nucleus"/>
    <property type="evidence" value="ECO:0007669"/>
    <property type="project" value="UniProtKB-SubCell"/>
</dbReference>
<feature type="compositionally biased region" description="Acidic residues" evidence="10">
    <location>
        <begin position="260"/>
        <end position="273"/>
    </location>
</feature>
<dbReference type="GO" id="GO:0001522">
    <property type="term" value="P:pseudouridine synthesis"/>
    <property type="evidence" value="ECO:0007669"/>
    <property type="project" value="InterPro"/>
</dbReference>
<feature type="region of interest" description="Disordered" evidence="10">
    <location>
        <begin position="286"/>
        <end position="306"/>
    </location>
</feature>
<feature type="compositionally biased region" description="Pro residues" evidence="10">
    <location>
        <begin position="716"/>
        <end position="737"/>
    </location>
</feature>
<dbReference type="GO" id="GO:0003723">
    <property type="term" value="F:RNA binding"/>
    <property type="evidence" value="ECO:0007669"/>
    <property type="project" value="UniProtKB-KW"/>
</dbReference>
<feature type="compositionally biased region" description="Low complexity" evidence="10">
    <location>
        <begin position="810"/>
        <end position="844"/>
    </location>
</feature>
<dbReference type="Proteomes" id="UP000799764">
    <property type="component" value="Unassembled WGS sequence"/>
</dbReference>
<feature type="compositionally biased region" description="Low complexity" evidence="10">
    <location>
        <begin position="784"/>
        <end position="793"/>
    </location>
</feature>
<evidence type="ECO:0000256" key="9">
    <source>
        <dbReference type="ARBA" id="ARBA00076743"/>
    </source>
</evidence>
<evidence type="ECO:0000256" key="2">
    <source>
        <dbReference type="ARBA" id="ARBA00009801"/>
    </source>
</evidence>
<reference evidence="11" key="1">
    <citation type="journal article" date="2020" name="Stud. Mycol.">
        <title>101 Dothideomycetes genomes: a test case for predicting lifestyles and emergence of pathogens.</title>
        <authorList>
            <person name="Haridas S."/>
            <person name="Albert R."/>
            <person name="Binder M."/>
            <person name="Bloem J."/>
            <person name="Labutti K."/>
            <person name="Salamov A."/>
            <person name="Andreopoulos B."/>
            <person name="Baker S."/>
            <person name="Barry K."/>
            <person name="Bills G."/>
            <person name="Bluhm B."/>
            <person name="Cannon C."/>
            <person name="Castanera R."/>
            <person name="Culley D."/>
            <person name="Daum C."/>
            <person name="Ezra D."/>
            <person name="Gonzalez J."/>
            <person name="Henrissat B."/>
            <person name="Kuo A."/>
            <person name="Liang C."/>
            <person name="Lipzen A."/>
            <person name="Lutzoni F."/>
            <person name="Magnuson J."/>
            <person name="Mondo S."/>
            <person name="Nolan M."/>
            <person name="Ohm R."/>
            <person name="Pangilinan J."/>
            <person name="Park H.-J."/>
            <person name="Ramirez L."/>
            <person name="Alfaro M."/>
            <person name="Sun H."/>
            <person name="Tritt A."/>
            <person name="Yoshinaga Y."/>
            <person name="Zwiers L.-H."/>
            <person name="Turgeon B."/>
            <person name="Goodwin S."/>
            <person name="Spatafora J."/>
            <person name="Crous P."/>
            <person name="Grigoriev I."/>
        </authorList>
    </citation>
    <scope>NUCLEOTIDE SEQUENCE</scope>
    <source>
        <strain evidence="11">CBS 690.94</strain>
    </source>
</reference>
<protein>
    <recommendedName>
        <fullName evidence="3">H/ACA ribonucleoprotein complex non-core subunit NAF1</fullName>
    </recommendedName>
    <alternativeName>
        <fullName evidence="9">Nuclear assembly factor 1</fullName>
    </alternativeName>
</protein>
<evidence type="ECO:0000256" key="6">
    <source>
        <dbReference type="ARBA" id="ARBA00022553"/>
    </source>
</evidence>
<dbReference type="PANTHER" id="PTHR31633:SF1">
    <property type="entry name" value="H_ACA RIBONUCLEOPROTEIN COMPLEX NON-CORE SUBUNIT NAF1"/>
    <property type="match status" value="1"/>
</dbReference>
<dbReference type="InterPro" id="IPR007504">
    <property type="entry name" value="H/ACA_rnp_Gar1/Naf1"/>
</dbReference>
<organism evidence="11 12">
    <name type="scientific">Karstenula rhodostoma CBS 690.94</name>
    <dbReference type="NCBI Taxonomy" id="1392251"/>
    <lineage>
        <taxon>Eukaryota</taxon>
        <taxon>Fungi</taxon>
        <taxon>Dikarya</taxon>
        <taxon>Ascomycota</taxon>
        <taxon>Pezizomycotina</taxon>
        <taxon>Dothideomycetes</taxon>
        <taxon>Pleosporomycetidae</taxon>
        <taxon>Pleosporales</taxon>
        <taxon>Massarineae</taxon>
        <taxon>Didymosphaeriaceae</taxon>
        <taxon>Karstenula</taxon>
    </lineage>
</organism>
<dbReference type="InterPro" id="IPR040309">
    <property type="entry name" value="Naf1"/>
</dbReference>
<feature type="compositionally biased region" description="Low complexity" evidence="10">
    <location>
        <begin position="126"/>
        <end position="142"/>
    </location>
</feature>
<feature type="compositionally biased region" description="Basic and acidic residues" evidence="10">
    <location>
        <begin position="613"/>
        <end position="622"/>
    </location>
</feature>
<evidence type="ECO:0000256" key="8">
    <source>
        <dbReference type="ARBA" id="ARBA00023242"/>
    </source>
</evidence>
<dbReference type="Gene3D" id="2.40.10.230">
    <property type="entry name" value="Probable tRNA pseudouridine synthase domain"/>
    <property type="match status" value="1"/>
</dbReference>
<dbReference type="EMBL" id="MU001499">
    <property type="protein sequence ID" value="KAF2445901.1"/>
    <property type="molecule type" value="Genomic_DNA"/>
</dbReference>
<feature type="compositionally biased region" description="Basic and acidic residues" evidence="10">
    <location>
        <begin position="668"/>
        <end position="688"/>
    </location>
</feature>
<evidence type="ECO:0000313" key="12">
    <source>
        <dbReference type="Proteomes" id="UP000799764"/>
    </source>
</evidence>
<feature type="compositionally biased region" description="Basic residues" evidence="10">
    <location>
        <begin position="657"/>
        <end position="667"/>
    </location>
</feature>
<feature type="compositionally biased region" description="Polar residues" evidence="10">
    <location>
        <begin position="296"/>
        <end position="305"/>
    </location>
</feature>
<comment type="similarity">
    <text evidence="2">Belongs to the NAF1 family.</text>
</comment>
<keyword evidence="7" id="KW-0694">RNA-binding</keyword>
<feature type="compositionally biased region" description="Pro residues" evidence="10">
    <location>
        <begin position="845"/>
        <end position="858"/>
    </location>
</feature>
<keyword evidence="8" id="KW-0539">Nucleus</keyword>
<proteinExistence type="inferred from homology"/>
<dbReference type="FunFam" id="2.40.10.230:FF:000002">
    <property type="entry name" value="H/ACA ribonucleoprotein complex non-core subunit NAF1"/>
    <property type="match status" value="1"/>
</dbReference>
<feature type="compositionally biased region" description="Basic residues" evidence="10">
    <location>
        <begin position="449"/>
        <end position="458"/>
    </location>
</feature>
<dbReference type="PANTHER" id="PTHR31633">
    <property type="entry name" value="H/ACA RIBONUCLEOPROTEIN COMPLEX NON-CORE SUBUNIT NAF1"/>
    <property type="match status" value="1"/>
</dbReference>
<evidence type="ECO:0000256" key="7">
    <source>
        <dbReference type="ARBA" id="ARBA00022884"/>
    </source>
</evidence>
<evidence type="ECO:0000256" key="3">
    <source>
        <dbReference type="ARBA" id="ARBA00021438"/>
    </source>
</evidence>
<dbReference type="GO" id="GO:0006364">
    <property type="term" value="P:rRNA processing"/>
    <property type="evidence" value="ECO:0007669"/>
    <property type="project" value="UniProtKB-KW"/>
</dbReference>
<feature type="compositionally biased region" description="Acidic residues" evidence="10">
    <location>
        <begin position="109"/>
        <end position="120"/>
    </location>
</feature>